<keyword evidence="4 8" id="KW-0808">Transferase</keyword>
<evidence type="ECO:0000256" key="6">
    <source>
        <dbReference type="ARBA" id="ARBA00022747"/>
    </source>
</evidence>
<evidence type="ECO:0000256" key="1">
    <source>
        <dbReference type="ARBA" id="ARBA00010203"/>
    </source>
</evidence>
<dbReference type="AlphaFoldDB" id="T1ACT1"/>
<dbReference type="SUPFAM" id="SSF53335">
    <property type="entry name" value="S-adenosyl-L-methionine-dependent methyltransferases"/>
    <property type="match status" value="1"/>
</dbReference>
<proteinExistence type="inferred from homology"/>
<evidence type="ECO:0000256" key="5">
    <source>
        <dbReference type="ARBA" id="ARBA00022691"/>
    </source>
</evidence>
<organism evidence="8">
    <name type="scientific">mine drainage metagenome</name>
    <dbReference type="NCBI Taxonomy" id="410659"/>
    <lineage>
        <taxon>unclassified sequences</taxon>
        <taxon>metagenomes</taxon>
        <taxon>ecological metagenomes</taxon>
    </lineage>
</organism>
<comment type="similarity">
    <text evidence="1">Belongs to the N(4)/N(6)-methyltransferase family. N(4) subfamily.</text>
</comment>
<feature type="non-terminal residue" evidence="8">
    <location>
        <position position="1"/>
    </location>
</feature>
<dbReference type="Gene3D" id="3.40.50.150">
    <property type="entry name" value="Vaccinia Virus protein VP39"/>
    <property type="match status" value="1"/>
</dbReference>
<dbReference type="GO" id="GO:0032259">
    <property type="term" value="P:methylation"/>
    <property type="evidence" value="ECO:0007669"/>
    <property type="project" value="UniProtKB-KW"/>
</dbReference>
<accession>T1ACT1</accession>
<evidence type="ECO:0000256" key="4">
    <source>
        <dbReference type="ARBA" id="ARBA00022679"/>
    </source>
</evidence>
<feature type="non-terminal residue" evidence="8">
    <location>
        <position position="209"/>
    </location>
</feature>
<name>T1ACT1_9ZZZZ</name>
<dbReference type="GO" id="GO:0003677">
    <property type="term" value="F:DNA binding"/>
    <property type="evidence" value="ECO:0007669"/>
    <property type="project" value="InterPro"/>
</dbReference>
<keyword evidence="6" id="KW-0680">Restriction system</keyword>
<dbReference type="InterPro" id="IPR029063">
    <property type="entry name" value="SAM-dependent_MTases_sf"/>
</dbReference>
<dbReference type="EMBL" id="AUZY01010152">
    <property type="protein sequence ID" value="EQD39655.1"/>
    <property type="molecule type" value="Genomic_DNA"/>
</dbReference>
<comment type="caution">
    <text evidence="8">The sequence shown here is derived from an EMBL/GenBank/DDBJ whole genome shotgun (WGS) entry which is preliminary data.</text>
</comment>
<evidence type="ECO:0000256" key="7">
    <source>
        <dbReference type="ARBA" id="ARBA00049120"/>
    </source>
</evidence>
<comment type="catalytic activity">
    <reaction evidence="7">
        <text>a 2'-deoxycytidine in DNA + S-adenosyl-L-methionine = an N(4)-methyl-2'-deoxycytidine in DNA + S-adenosyl-L-homocysteine + H(+)</text>
        <dbReference type="Rhea" id="RHEA:16857"/>
        <dbReference type="Rhea" id="RHEA-COMP:11369"/>
        <dbReference type="Rhea" id="RHEA-COMP:13674"/>
        <dbReference type="ChEBI" id="CHEBI:15378"/>
        <dbReference type="ChEBI" id="CHEBI:57856"/>
        <dbReference type="ChEBI" id="CHEBI:59789"/>
        <dbReference type="ChEBI" id="CHEBI:85452"/>
        <dbReference type="ChEBI" id="CHEBI:137933"/>
        <dbReference type="EC" id="2.1.1.113"/>
    </reaction>
</comment>
<gene>
    <name evidence="8" type="ORF">B1B_15273</name>
</gene>
<dbReference type="InterPro" id="IPR017985">
    <property type="entry name" value="MeTrfase_CN4_CS"/>
</dbReference>
<dbReference type="PROSITE" id="PS00093">
    <property type="entry name" value="N4_MTASE"/>
    <property type="match status" value="1"/>
</dbReference>
<dbReference type="GO" id="GO:0015667">
    <property type="term" value="F:site-specific DNA-methyltransferase (cytosine-N4-specific) activity"/>
    <property type="evidence" value="ECO:0007669"/>
    <property type="project" value="UniProtKB-EC"/>
</dbReference>
<keyword evidence="5" id="KW-0949">S-adenosyl-L-methionine</keyword>
<reference evidence="8" key="2">
    <citation type="journal article" date="2014" name="ISME J.">
        <title>Microbial stratification in low pH oxic and suboxic macroscopic growths along an acid mine drainage.</title>
        <authorList>
            <person name="Mendez-Garcia C."/>
            <person name="Mesa V."/>
            <person name="Sprenger R.R."/>
            <person name="Richter M."/>
            <person name="Diez M.S."/>
            <person name="Solano J."/>
            <person name="Bargiela R."/>
            <person name="Golyshina O.V."/>
            <person name="Manteca A."/>
            <person name="Ramos J.L."/>
            <person name="Gallego J.R."/>
            <person name="Llorente I."/>
            <person name="Martins Dos Santos V.A."/>
            <person name="Jensen O.N."/>
            <person name="Pelaez A.I."/>
            <person name="Sanchez J."/>
            <person name="Ferrer M."/>
        </authorList>
    </citation>
    <scope>NUCLEOTIDE SEQUENCE</scope>
</reference>
<sequence length="209" mass="23671">TLRAASAAATGWPYIAPTKHIQEKDGIDTFAKHIDLCLRDLSGTPEEFRGTPAEIVEADCRRSPFGSESFDFAFTSPPYLNNYDYGDRTRLESYFTQFVKTWSDITEKVRDHLIVSATTQISRTDYETRDILSDDLKQAEPKLAKELQGKVDLLSQRRLVKGGKKSYDIMVGQYFNDMTLSIADTFRLLKPRSKHVLILGDSAPVRHST</sequence>
<protein>
    <recommendedName>
        <fullName evidence="2">site-specific DNA-methyltransferase (cytosine-N(4)-specific)</fullName>
        <ecNumber evidence="2">2.1.1.113</ecNumber>
    </recommendedName>
</protein>
<keyword evidence="3 8" id="KW-0489">Methyltransferase</keyword>
<dbReference type="GO" id="GO:0009307">
    <property type="term" value="P:DNA restriction-modification system"/>
    <property type="evidence" value="ECO:0007669"/>
    <property type="project" value="UniProtKB-KW"/>
</dbReference>
<evidence type="ECO:0000313" key="8">
    <source>
        <dbReference type="EMBL" id="EQD39655.1"/>
    </source>
</evidence>
<evidence type="ECO:0000256" key="3">
    <source>
        <dbReference type="ARBA" id="ARBA00022603"/>
    </source>
</evidence>
<evidence type="ECO:0000256" key="2">
    <source>
        <dbReference type="ARBA" id="ARBA00012185"/>
    </source>
</evidence>
<reference evidence="8" key="1">
    <citation type="submission" date="2013-08" db="EMBL/GenBank/DDBJ databases">
        <authorList>
            <person name="Mendez C."/>
            <person name="Richter M."/>
            <person name="Ferrer M."/>
            <person name="Sanchez J."/>
        </authorList>
    </citation>
    <scope>NUCLEOTIDE SEQUENCE</scope>
</reference>
<dbReference type="EC" id="2.1.1.113" evidence="2"/>